<dbReference type="AlphaFoldDB" id="A0A1T4X7D6"/>
<dbReference type="EMBL" id="FUYG01000002">
    <property type="protein sequence ID" value="SKA85580.1"/>
    <property type="molecule type" value="Genomic_DNA"/>
</dbReference>
<proteinExistence type="predicted"/>
<protein>
    <submittedName>
        <fullName evidence="2">Transcriptional regulator, PadR family</fullName>
    </submittedName>
</protein>
<accession>A0A1T4X7D6</accession>
<organism evidence="2 3">
    <name type="scientific">Agreia bicolorata</name>
    <dbReference type="NCBI Taxonomy" id="110935"/>
    <lineage>
        <taxon>Bacteria</taxon>
        <taxon>Bacillati</taxon>
        <taxon>Actinomycetota</taxon>
        <taxon>Actinomycetes</taxon>
        <taxon>Micrococcales</taxon>
        <taxon>Microbacteriaceae</taxon>
        <taxon>Agreia</taxon>
    </lineage>
</organism>
<dbReference type="Proteomes" id="UP000189735">
    <property type="component" value="Unassembled WGS sequence"/>
</dbReference>
<dbReference type="InterPro" id="IPR036388">
    <property type="entry name" value="WH-like_DNA-bd_sf"/>
</dbReference>
<reference evidence="3" key="1">
    <citation type="submission" date="2017-02" db="EMBL/GenBank/DDBJ databases">
        <authorList>
            <person name="Varghese N."/>
            <person name="Submissions S."/>
        </authorList>
    </citation>
    <scope>NUCLEOTIDE SEQUENCE [LARGE SCALE GENOMIC DNA]</scope>
    <source>
        <strain evidence="3">VKM Ac-2052</strain>
    </source>
</reference>
<dbReference type="InterPro" id="IPR005149">
    <property type="entry name" value="Tscrpt_reg_PadR_N"/>
</dbReference>
<dbReference type="Pfam" id="PF03551">
    <property type="entry name" value="PadR"/>
    <property type="match status" value="1"/>
</dbReference>
<evidence type="ECO:0000313" key="3">
    <source>
        <dbReference type="Proteomes" id="UP000189735"/>
    </source>
</evidence>
<dbReference type="Gene3D" id="1.10.10.10">
    <property type="entry name" value="Winged helix-like DNA-binding domain superfamily/Winged helix DNA-binding domain"/>
    <property type="match status" value="1"/>
</dbReference>
<evidence type="ECO:0000259" key="1">
    <source>
        <dbReference type="Pfam" id="PF03551"/>
    </source>
</evidence>
<sequence length="184" mass="19800">MSVRLGILAVLSLGSAYGSQVHSEVETRMNRAGSINVGQIYSTLERLQAQGSVINDGTTGDGLPLYTLTPRGRAEVAAWLTEADPRAGWTDFVGHVLLVASLPGAPVDALIDAYRQVHAKSHGRPADGVDSPLDDLGLRSGEILSTAALAWLDEVQDVLTRVDCARPLGSFRPRRGRRPRREHV</sequence>
<dbReference type="InterPro" id="IPR036390">
    <property type="entry name" value="WH_DNA-bd_sf"/>
</dbReference>
<feature type="domain" description="Transcription regulator PadR N-terminal" evidence="1">
    <location>
        <begin position="7"/>
        <end position="77"/>
    </location>
</feature>
<dbReference type="SUPFAM" id="SSF46785">
    <property type="entry name" value="Winged helix' DNA-binding domain"/>
    <property type="match status" value="1"/>
</dbReference>
<name>A0A1T4X7D6_9MICO</name>
<dbReference type="RefSeq" id="WP_078713422.1">
    <property type="nucleotide sequence ID" value="NZ_FUYG01000002.1"/>
</dbReference>
<gene>
    <name evidence="2" type="ORF">SAMN06295879_0784</name>
</gene>
<evidence type="ECO:0000313" key="2">
    <source>
        <dbReference type="EMBL" id="SKA85580.1"/>
    </source>
</evidence>